<dbReference type="Pfam" id="PF14205">
    <property type="entry name" value="Cys_rich_KTR"/>
    <property type="match status" value="1"/>
</dbReference>
<proteinExistence type="predicted"/>
<evidence type="ECO:0000313" key="2">
    <source>
        <dbReference type="Proteomes" id="UP000029585"/>
    </source>
</evidence>
<dbReference type="AlphaFoldDB" id="A0A096DA38"/>
<name>A0A096DA38_FLAPL</name>
<evidence type="ECO:0008006" key="3">
    <source>
        <dbReference type="Google" id="ProtNLM"/>
    </source>
</evidence>
<protein>
    <recommendedName>
        <fullName evidence="3">Conjugal transfer protein</fullName>
    </recommendedName>
</protein>
<dbReference type="HOGENOM" id="CLU_188234_0_0_9"/>
<comment type="caution">
    <text evidence="1">The sequence shown here is derived from an EMBL/GenBank/DDBJ whole genome shotgun (WGS) entry which is preliminary data.</text>
</comment>
<accession>A0A096DA38</accession>
<dbReference type="InterPro" id="IPR025957">
    <property type="entry name" value="Cys_rich_KTR"/>
</dbReference>
<dbReference type="Proteomes" id="UP000029585">
    <property type="component" value="Unassembled WGS sequence"/>
</dbReference>
<dbReference type="EMBL" id="ADLO01000089">
    <property type="protein sequence ID" value="KGF54374.1"/>
    <property type="molecule type" value="Genomic_DNA"/>
</dbReference>
<dbReference type="eggNOG" id="ENOG50330MY">
    <property type="taxonomic scope" value="Bacteria"/>
</dbReference>
<organism evidence="1 2">
    <name type="scientific">Flavonifractor plautii 1_3_50AFAA</name>
    <dbReference type="NCBI Taxonomy" id="742738"/>
    <lineage>
        <taxon>Bacteria</taxon>
        <taxon>Bacillati</taxon>
        <taxon>Bacillota</taxon>
        <taxon>Clostridia</taxon>
        <taxon>Eubacteriales</taxon>
        <taxon>Oscillospiraceae</taxon>
        <taxon>Flavonifractor</taxon>
    </lineage>
</organism>
<gene>
    <name evidence="1" type="ORF">HMPREF9460_02878</name>
</gene>
<reference evidence="1 2" key="1">
    <citation type="submission" date="2011-08" db="EMBL/GenBank/DDBJ databases">
        <title>The Genome Sequence of Clostridium orbiscindens 1_3_50AFAA.</title>
        <authorList>
            <consortium name="The Broad Institute Genome Sequencing Platform"/>
            <person name="Earl A."/>
            <person name="Ward D."/>
            <person name="Feldgarden M."/>
            <person name="Gevers D."/>
            <person name="Daigneault M."/>
            <person name="Strauss J."/>
            <person name="Allen-Vercoe E."/>
            <person name="Young S.K."/>
            <person name="Zeng Q."/>
            <person name="Gargeya S."/>
            <person name="Fitzgerald M."/>
            <person name="Haas B."/>
            <person name="Abouelleil A."/>
            <person name="Alvarado L."/>
            <person name="Arachchi H.M."/>
            <person name="Berlin A."/>
            <person name="Brown A."/>
            <person name="Chapman S.B."/>
            <person name="Chen Z."/>
            <person name="Dunbar C."/>
            <person name="Freedman E."/>
            <person name="Gearin G."/>
            <person name="Gellesch M."/>
            <person name="Goldberg J."/>
            <person name="Griggs A."/>
            <person name="Gujja S."/>
            <person name="Heiman D."/>
            <person name="Howarth C."/>
            <person name="Larson L."/>
            <person name="Lui A."/>
            <person name="MacDonald P.J.P."/>
            <person name="Montmayeur A."/>
            <person name="Murphy C."/>
            <person name="Neiman D."/>
            <person name="Pearson M."/>
            <person name="Priest M."/>
            <person name="Roberts A."/>
            <person name="Saif S."/>
            <person name="Shea T."/>
            <person name="Shenoy N."/>
            <person name="Sisk P."/>
            <person name="Stolte C."/>
            <person name="Sykes S."/>
            <person name="Wortman J."/>
            <person name="Nusbaum C."/>
            <person name="Birren B."/>
        </authorList>
    </citation>
    <scope>NUCLEOTIDE SEQUENCE [LARGE SCALE GENOMIC DNA]</scope>
    <source>
        <strain evidence="1 2">1_3_50AFAA</strain>
    </source>
</reference>
<keyword evidence="2" id="KW-1185">Reference proteome</keyword>
<sequence length="68" mass="7976">MLRSEEISDGMQNESKWICCPQCGSKTRVKVYEETVLIKFPLYCPKCKKEYWVNVVKLKMVLSDEPDT</sequence>
<evidence type="ECO:0000313" key="1">
    <source>
        <dbReference type="EMBL" id="KGF54374.1"/>
    </source>
</evidence>